<name>A0A8S1QL50_9CILI</name>
<proteinExistence type="predicted"/>
<sequence>MINKQEYNELRFKYLQSENTNAEITKKIIELEECLQQLFAENQVLKNQDKTNKSRINSLESELQQTLNKSKSKYHSNISRSPSLSKSNHNQKRSIHCIINPSKRKSVEKTTPIRLRKNSQDSVTESSFRRKSNSKRTE</sequence>
<evidence type="ECO:0000256" key="1">
    <source>
        <dbReference type="SAM" id="MobiDB-lite"/>
    </source>
</evidence>
<keyword evidence="3" id="KW-1185">Reference proteome</keyword>
<protein>
    <submittedName>
        <fullName evidence="2">Uncharacterized protein</fullName>
    </submittedName>
</protein>
<dbReference type="Proteomes" id="UP000692954">
    <property type="component" value="Unassembled WGS sequence"/>
</dbReference>
<gene>
    <name evidence="2" type="ORF">PSON_ATCC_30995.1.T1090169</name>
</gene>
<comment type="caution">
    <text evidence="2">The sequence shown here is derived from an EMBL/GenBank/DDBJ whole genome shotgun (WGS) entry which is preliminary data.</text>
</comment>
<dbReference type="EMBL" id="CAJJDN010000109">
    <property type="protein sequence ID" value="CAD8115904.1"/>
    <property type="molecule type" value="Genomic_DNA"/>
</dbReference>
<organism evidence="2 3">
    <name type="scientific">Paramecium sonneborni</name>
    <dbReference type="NCBI Taxonomy" id="65129"/>
    <lineage>
        <taxon>Eukaryota</taxon>
        <taxon>Sar</taxon>
        <taxon>Alveolata</taxon>
        <taxon>Ciliophora</taxon>
        <taxon>Intramacronucleata</taxon>
        <taxon>Oligohymenophorea</taxon>
        <taxon>Peniculida</taxon>
        <taxon>Parameciidae</taxon>
        <taxon>Paramecium</taxon>
    </lineage>
</organism>
<reference evidence="2" key="1">
    <citation type="submission" date="2021-01" db="EMBL/GenBank/DDBJ databases">
        <authorList>
            <consortium name="Genoscope - CEA"/>
            <person name="William W."/>
        </authorList>
    </citation>
    <scope>NUCLEOTIDE SEQUENCE</scope>
</reference>
<evidence type="ECO:0000313" key="3">
    <source>
        <dbReference type="Proteomes" id="UP000692954"/>
    </source>
</evidence>
<feature type="region of interest" description="Disordered" evidence="1">
    <location>
        <begin position="45"/>
        <end position="138"/>
    </location>
</feature>
<evidence type="ECO:0000313" key="2">
    <source>
        <dbReference type="EMBL" id="CAD8115904.1"/>
    </source>
</evidence>
<accession>A0A8S1QL50</accession>
<feature type="compositionally biased region" description="Basic residues" evidence="1">
    <location>
        <begin position="129"/>
        <end position="138"/>
    </location>
</feature>
<feature type="compositionally biased region" description="Polar residues" evidence="1">
    <location>
        <begin position="54"/>
        <end position="88"/>
    </location>
</feature>
<dbReference type="AlphaFoldDB" id="A0A8S1QL50"/>